<name>A0A0D1XJJ5_EXOME</name>
<evidence type="ECO:0000313" key="8">
    <source>
        <dbReference type="Proteomes" id="UP000054302"/>
    </source>
</evidence>
<dbReference type="Proteomes" id="UP000054302">
    <property type="component" value="Unassembled WGS sequence"/>
</dbReference>
<feature type="domain" description="Zn(2)-C6 fungal-type" evidence="6">
    <location>
        <begin position="46"/>
        <end position="74"/>
    </location>
</feature>
<dbReference type="HOGENOM" id="CLU_028540_1_1_1"/>
<evidence type="ECO:0000256" key="3">
    <source>
        <dbReference type="ARBA" id="ARBA00023125"/>
    </source>
</evidence>
<dbReference type="AlphaFoldDB" id="A0A0D1XJJ5"/>
<dbReference type="Pfam" id="PF00172">
    <property type="entry name" value="Zn_clus"/>
    <property type="match status" value="1"/>
</dbReference>
<organism evidence="7 8">
    <name type="scientific">Exophiala mesophila</name>
    <name type="common">Black yeast-like fungus</name>
    <dbReference type="NCBI Taxonomy" id="212818"/>
    <lineage>
        <taxon>Eukaryota</taxon>
        <taxon>Fungi</taxon>
        <taxon>Dikarya</taxon>
        <taxon>Ascomycota</taxon>
        <taxon>Pezizomycotina</taxon>
        <taxon>Eurotiomycetes</taxon>
        <taxon>Chaetothyriomycetidae</taxon>
        <taxon>Chaetothyriales</taxon>
        <taxon>Herpotrichiellaceae</taxon>
        <taxon>Exophiala</taxon>
    </lineage>
</organism>
<keyword evidence="4" id="KW-0804">Transcription</keyword>
<dbReference type="RefSeq" id="XP_016219945.1">
    <property type="nucleotide sequence ID" value="XM_016373034.1"/>
</dbReference>
<dbReference type="InterPro" id="IPR036864">
    <property type="entry name" value="Zn2-C6_fun-type_DNA-bd_sf"/>
</dbReference>
<keyword evidence="3" id="KW-0238">DNA-binding</keyword>
<evidence type="ECO:0000256" key="5">
    <source>
        <dbReference type="ARBA" id="ARBA00023242"/>
    </source>
</evidence>
<evidence type="ECO:0000256" key="4">
    <source>
        <dbReference type="ARBA" id="ARBA00023163"/>
    </source>
</evidence>
<dbReference type="GeneID" id="27325907"/>
<dbReference type="GO" id="GO:0000981">
    <property type="term" value="F:DNA-binding transcription factor activity, RNA polymerase II-specific"/>
    <property type="evidence" value="ECO:0007669"/>
    <property type="project" value="InterPro"/>
</dbReference>
<dbReference type="PROSITE" id="PS50048">
    <property type="entry name" value="ZN2_CY6_FUNGAL_2"/>
    <property type="match status" value="1"/>
</dbReference>
<comment type="subcellular location">
    <subcellularLocation>
        <location evidence="1">Nucleus</location>
    </subcellularLocation>
</comment>
<dbReference type="GO" id="GO:0005634">
    <property type="term" value="C:nucleus"/>
    <property type="evidence" value="ECO:0007669"/>
    <property type="project" value="UniProtKB-SubCell"/>
</dbReference>
<keyword evidence="2" id="KW-0805">Transcription regulation</keyword>
<dbReference type="GO" id="GO:0008270">
    <property type="term" value="F:zinc ion binding"/>
    <property type="evidence" value="ECO:0007669"/>
    <property type="project" value="InterPro"/>
</dbReference>
<sequence length="649" mass="73509">MSNSEAPPLSSFISVSSASAFSFVFSGSVANASSKRTNSLGFAASDCHTCQSLKQQCDRQRPRCNMCITSSVHCHGYAQKLAWQSGLASRGKMTRKTFKIPADEDSANQKRKTRCPTTFAFVQENGIKRRKTKAQVQGTRRALEPTHRHTRDFTSPTVLSPRIPTMLEIDQNLEAYDTTMIEQSQQDVNGPIELPETTEFVESSTPNSPPVDQRDLVIHRQMTTFYPLHHRESEILDFYQLRFSTLPITFEMQVNPWQMFLPMAFESPCLLNAVFALGKKYRGLLMHEAEDLEALQFKNKSLNAFIDLVQDLTANPALLIATILALVSIDYIGTGYSNWSVHFRGAYQIIQSKGGIAIADNDIGLQSQIAMLVWYDVSSALLSRREPVFPRSYTKRLMKWRLTSGWTMLALNGFPDDLLLVIYNLAWAASHPVDVEEVLKLEGSLWTVQYETQDEDLARLFDCWRLSLLLYCGRVFDIQQTNLSHEPLHTFPVHRRLSHSDCSTPSSPAKCATPPKHLLGVEERSKFLAEEIFWLMRDISSTSSIQKQCLIPVTLAACEMDSDPERFPFRIMAEDYCRRWNRQSGHGVFTTALGLIEDVWRLVDRGLAVQDLWLAGISNPRQVLEFSTPIEESSPSWDGLHSSREFLLG</sequence>
<reference evidence="7 8" key="1">
    <citation type="submission" date="2015-01" db="EMBL/GenBank/DDBJ databases">
        <title>The Genome Sequence of Exophiala mesophila CBS40295.</title>
        <authorList>
            <consortium name="The Broad Institute Genomics Platform"/>
            <person name="Cuomo C."/>
            <person name="de Hoog S."/>
            <person name="Gorbushina A."/>
            <person name="Stielow B."/>
            <person name="Teixiera M."/>
            <person name="Abouelleil A."/>
            <person name="Chapman S.B."/>
            <person name="Priest M."/>
            <person name="Young S.K."/>
            <person name="Wortman J."/>
            <person name="Nusbaum C."/>
            <person name="Birren B."/>
        </authorList>
    </citation>
    <scope>NUCLEOTIDE SEQUENCE [LARGE SCALE GENOMIC DNA]</scope>
    <source>
        <strain evidence="7 8">CBS 40295</strain>
    </source>
</reference>
<keyword evidence="8" id="KW-1185">Reference proteome</keyword>
<dbReference type="CDD" id="cd00067">
    <property type="entry name" value="GAL4"/>
    <property type="match status" value="1"/>
</dbReference>
<protein>
    <recommendedName>
        <fullName evidence="6">Zn(2)-C6 fungal-type domain-containing protein</fullName>
    </recommendedName>
</protein>
<accession>A0A0D1XJJ5</accession>
<dbReference type="SUPFAM" id="SSF57701">
    <property type="entry name" value="Zn2/Cys6 DNA-binding domain"/>
    <property type="match status" value="1"/>
</dbReference>
<dbReference type="Pfam" id="PF11951">
    <property type="entry name" value="Fungal_trans_2"/>
    <property type="match status" value="1"/>
</dbReference>
<dbReference type="SMART" id="SM00066">
    <property type="entry name" value="GAL4"/>
    <property type="match status" value="1"/>
</dbReference>
<evidence type="ECO:0000256" key="1">
    <source>
        <dbReference type="ARBA" id="ARBA00004123"/>
    </source>
</evidence>
<dbReference type="GO" id="GO:0003677">
    <property type="term" value="F:DNA binding"/>
    <property type="evidence" value="ECO:0007669"/>
    <property type="project" value="UniProtKB-KW"/>
</dbReference>
<dbReference type="PANTHER" id="PTHR37534:SF46">
    <property type="entry name" value="ZN(II)2CYS6 TRANSCRIPTION FACTOR (EUROFUNG)"/>
    <property type="match status" value="1"/>
</dbReference>
<proteinExistence type="predicted"/>
<dbReference type="InterPro" id="IPR021858">
    <property type="entry name" value="Fun_TF"/>
</dbReference>
<gene>
    <name evidence="7" type="ORF">PV10_08062</name>
</gene>
<dbReference type="OrthoDB" id="2015447at2759"/>
<keyword evidence="5" id="KW-0539">Nucleus</keyword>
<dbReference type="PANTHER" id="PTHR37534">
    <property type="entry name" value="TRANSCRIPTIONAL ACTIVATOR PROTEIN UGA3"/>
    <property type="match status" value="1"/>
</dbReference>
<dbReference type="VEuPathDB" id="FungiDB:PV10_08062"/>
<dbReference type="InterPro" id="IPR001138">
    <property type="entry name" value="Zn2Cys6_DnaBD"/>
</dbReference>
<dbReference type="EMBL" id="KN847525">
    <property type="protein sequence ID" value="KIV88371.1"/>
    <property type="molecule type" value="Genomic_DNA"/>
</dbReference>
<dbReference type="STRING" id="212818.A0A0D1XJJ5"/>
<evidence type="ECO:0000259" key="6">
    <source>
        <dbReference type="PROSITE" id="PS50048"/>
    </source>
</evidence>
<evidence type="ECO:0000256" key="2">
    <source>
        <dbReference type="ARBA" id="ARBA00023015"/>
    </source>
</evidence>
<evidence type="ECO:0000313" key="7">
    <source>
        <dbReference type="EMBL" id="KIV88371.1"/>
    </source>
</evidence>